<dbReference type="Pfam" id="PF19950">
    <property type="entry name" value="DUF6412"/>
    <property type="match status" value="1"/>
</dbReference>
<keyword evidence="2" id="KW-0812">Transmembrane</keyword>
<evidence type="ECO:0000313" key="4">
    <source>
        <dbReference type="EMBL" id="BCK58103.1"/>
    </source>
</evidence>
<sequence>MRRHAFGTLVRMTSRIRTAALVLCALVVSALAALAMPVGEPNALVAVGAAAVVALAVVAAHTARATLLPVIAPAGPPVSAQRRRRGSFLRQSNPDTAGRARPRAPGRGA</sequence>
<evidence type="ECO:0000313" key="5">
    <source>
        <dbReference type="Proteomes" id="UP000516173"/>
    </source>
</evidence>
<evidence type="ECO:0000256" key="2">
    <source>
        <dbReference type="SAM" id="Phobius"/>
    </source>
</evidence>
<dbReference type="KEGG" id="nwl:NWFMUON74_58750"/>
<name>A0A7G1KV97_9NOCA</name>
<feature type="transmembrane region" description="Helical" evidence="2">
    <location>
        <begin position="42"/>
        <end position="60"/>
    </location>
</feature>
<feature type="compositionally biased region" description="Basic residues" evidence="1">
    <location>
        <begin position="100"/>
        <end position="109"/>
    </location>
</feature>
<evidence type="ECO:0000256" key="3">
    <source>
        <dbReference type="SAM" id="SignalP"/>
    </source>
</evidence>
<feature type="region of interest" description="Disordered" evidence="1">
    <location>
        <begin position="73"/>
        <end position="109"/>
    </location>
</feature>
<proteinExistence type="predicted"/>
<dbReference type="InterPro" id="IPR045635">
    <property type="entry name" value="DUF6412"/>
</dbReference>
<reference evidence="4 5" key="1">
    <citation type="submission" date="2020-08" db="EMBL/GenBank/DDBJ databases">
        <title>Genome Sequencing of Nocardia wallacei strain FMUON74 and assembly.</title>
        <authorList>
            <person name="Toyokawa M."/>
            <person name="Uesaka K."/>
        </authorList>
    </citation>
    <scope>NUCLEOTIDE SEQUENCE [LARGE SCALE GENOMIC DNA]</scope>
    <source>
        <strain evidence="4 5">FMUON74</strain>
    </source>
</reference>
<keyword evidence="2" id="KW-1133">Transmembrane helix</keyword>
<feature type="signal peptide" evidence="3">
    <location>
        <begin position="1"/>
        <end position="35"/>
    </location>
</feature>
<keyword evidence="5" id="KW-1185">Reference proteome</keyword>
<keyword evidence="2" id="KW-0472">Membrane</keyword>
<protein>
    <submittedName>
        <fullName evidence="4">Uncharacterized protein</fullName>
    </submittedName>
</protein>
<dbReference type="EMBL" id="AP023396">
    <property type="protein sequence ID" value="BCK58103.1"/>
    <property type="molecule type" value="Genomic_DNA"/>
</dbReference>
<evidence type="ECO:0000256" key="1">
    <source>
        <dbReference type="SAM" id="MobiDB-lite"/>
    </source>
</evidence>
<keyword evidence="3" id="KW-0732">Signal</keyword>
<feature type="chain" id="PRO_5028870721" evidence="3">
    <location>
        <begin position="36"/>
        <end position="109"/>
    </location>
</feature>
<dbReference type="Proteomes" id="UP000516173">
    <property type="component" value="Chromosome"/>
</dbReference>
<accession>A0A7G1KV97</accession>
<organism evidence="4 5">
    <name type="scientific">Nocardia wallacei</name>
    <dbReference type="NCBI Taxonomy" id="480035"/>
    <lineage>
        <taxon>Bacteria</taxon>
        <taxon>Bacillati</taxon>
        <taxon>Actinomycetota</taxon>
        <taxon>Actinomycetes</taxon>
        <taxon>Mycobacteriales</taxon>
        <taxon>Nocardiaceae</taxon>
        <taxon>Nocardia</taxon>
    </lineage>
</organism>
<gene>
    <name evidence="4" type="ORF">NWFMUON74_58750</name>
</gene>
<dbReference type="AlphaFoldDB" id="A0A7G1KV97"/>